<dbReference type="Proteomes" id="UP000815846">
    <property type="component" value="Unassembled WGS sequence"/>
</dbReference>
<sequence length="260" mass="29381">MEIGELIAVANIADEKVKCPFCPDKTLDDCKTKKQDKLDLKVVSKPSQLNCTPLTQKGDFSYTTARHHLISAKQCYAKLRRIVRMGAIAGYDINAPKNGIALPTIANNLRFTVGDKYKQKYGKLSADEKKTVAFSVMESEKAQWHVGHHAVTIEIHDNWANEEDGKAWQRGHCISYDNEVINKLLKILGKYKPEGYCDEEKPDGFIEDMDNLSKQIKDKLDKFKTKKPSDSKPFFVSQLAADYAKKGESPKKKPQSRAKE</sequence>
<keyword evidence="2" id="KW-1185">Reference proteome</keyword>
<organism evidence="1 2">
    <name type="scientific">Colwellia echini</name>
    <dbReference type="NCBI Taxonomy" id="1982103"/>
    <lineage>
        <taxon>Bacteria</taxon>
        <taxon>Pseudomonadati</taxon>
        <taxon>Pseudomonadota</taxon>
        <taxon>Gammaproteobacteria</taxon>
        <taxon>Alteromonadales</taxon>
        <taxon>Colwelliaceae</taxon>
        <taxon>Colwellia</taxon>
    </lineage>
</organism>
<evidence type="ECO:0000313" key="2">
    <source>
        <dbReference type="Proteomes" id="UP000815846"/>
    </source>
</evidence>
<evidence type="ECO:0008006" key="3">
    <source>
        <dbReference type="Google" id="ProtNLM"/>
    </source>
</evidence>
<comment type="caution">
    <text evidence="1">The sequence shown here is derived from an EMBL/GenBank/DDBJ whole genome shotgun (WGS) entry which is preliminary data.</text>
</comment>
<proteinExistence type="predicted"/>
<reference evidence="1 2" key="1">
    <citation type="submission" date="2019-08" db="EMBL/GenBank/DDBJ databases">
        <title>Microbe sample from Colwellia echini.</title>
        <authorList>
            <person name="Christiansen L."/>
            <person name="Pathiraja D."/>
            <person name="Schultz-Johansen M."/>
            <person name="Choi I.-G."/>
            <person name="Stougaard P."/>
        </authorList>
    </citation>
    <scope>NUCLEOTIDE SEQUENCE [LARGE SCALE GENOMIC DNA]</scope>
    <source>
        <strain evidence="1 2">A3</strain>
    </source>
</reference>
<dbReference type="EMBL" id="PJAI02000024">
    <property type="protein sequence ID" value="TYK64488.1"/>
    <property type="molecule type" value="Genomic_DNA"/>
</dbReference>
<dbReference type="RefSeq" id="WP_101343992.1">
    <property type="nucleotide sequence ID" value="NZ_PJAI02000024.1"/>
</dbReference>
<accession>A0ABY3MTH6</accession>
<gene>
    <name evidence="1" type="ORF">CWS31_015405</name>
</gene>
<evidence type="ECO:0000313" key="1">
    <source>
        <dbReference type="EMBL" id="TYK64488.1"/>
    </source>
</evidence>
<protein>
    <recommendedName>
        <fullName evidence="3">Tox-PL domain-containing protein</fullName>
    </recommendedName>
</protein>
<name>A0ABY3MTH6_9GAMM</name>